<dbReference type="AlphaFoldDB" id="A0A0K8NUD8"/>
<dbReference type="Proteomes" id="UP000037660">
    <property type="component" value="Unassembled WGS sequence"/>
</dbReference>
<comment type="caution">
    <text evidence="2">The sequence shown here is derived from an EMBL/GenBank/DDBJ whole genome shotgun (WGS) entry which is preliminary data.</text>
</comment>
<dbReference type="STRING" id="1547922.ISF6_3442"/>
<organism evidence="2 3">
    <name type="scientific">Piscinibacter sakaiensis</name>
    <name type="common">Ideonella sakaiensis</name>
    <dbReference type="NCBI Taxonomy" id="1547922"/>
    <lineage>
        <taxon>Bacteria</taxon>
        <taxon>Pseudomonadati</taxon>
        <taxon>Pseudomonadota</taxon>
        <taxon>Betaproteobacteria</taxon>
        <taxon>Burkholderiales</taxon>
        <taxon>Sphaerotilaceae</taxon>
        <taxon>Piscinibacter</taxon>
    </lineage>
</organism>
<name>A0A0K8NUD8_PISS1</name>
<gene>
    <name evidence="2" type="ORF">ISF6_3442</name>
</gene>
<dbReference type="EMBL" id="BBYR01000005">
    <property type="protein sequence ID" value="GAP34016.1"/>
    <property type="molecule type" value="Genomic_DNA"/>
</dbReference>
<sequence>MAYESAFSRYRRTADDKVIPWREANDTAARIGGWRAYARDAQQPDPAASAPAATPAQPATKAMPMPQGHGGHKMP</sequence>
<keyword evidence="3" id="KW-1185">Reference proteome</keyword>
<evidence type="ECO:0000256" key="1">
    <source>
        <dbReference type="SAM" id="MobiDB-lite"/>
    </source>
</evidence>
<accession>A0A0K8NUD8</accession>
<reference evidence="3" key="1">
    <citation type="submission" date="2015-07" db="EMBL/GenBank/DDBJ databases">
        <title>Discovery of a poly(ethylene terephthalate assimilation.</title>
        <authorList>
            <person name="Yoshida S."/>
            <person name="Hiraga K."/>
            <person name="Takehana T."/>
            <person name="Taniguchi I."/>
            <person name="Yamaji H."/>
            <person name="Maeda Y."/>
            <person name="Toyohara K."/>
            <person name="Miyamoto K."/>
            <person name="Kimura Y."/>
            <person name="Oda K."/>
        </authorList>
    </citation>
    <scope>NUCLEOTIDE SEQUENCE [LARGE SCALE GENOMIC DNA]</scope>
    <source>
        <strain evidence="3">NBRC 110686 / TISTR 2288 / 201-F6</strain>
    </source>
</reference>
<proteinExistence type="predicted"/>
<feature type="compositionally biased region" description="Low complexity" evidence="1">
    <location>
        <begin position="39"/>
        <end position="67"/>
    </location>
</feature>
<evidence type="ECO:0000313" key="2">
    <source>
        <dbReference type="EMBL" id="GAP34016.1"/>
    </source>
</evidence>
<feature type="region of interest" description="Disordered" evidence="1">
    <location>
        <begin position="38"/>
        <end position="75"/>
    </location>
</feature>
<reference evidence="2 3" key="2">
    <citation type="journal article" date="2016" name="Science">
        <title>A bacterium that degrades and assimilates poly(ethylene terephthalate).</title>
        <authorList>
            <person name="Yoshida S."/>
            <person name="Hiraga K."/>
            <person name="Takehana T."/>
            <person name="Taniguchi I."/>
            <person name="Yamaji H."/>
            <person name="Maeda Y."/>
            <person name="Toyohara K."/>
            <person name="Miyamoto K."/>
            <person name="Kimura Y."/>
            <person name="Oda K."/>
        </authorList>
    </citation>
    <scope>NUCLEOTIDE SEQUENCE [LARGE SCALE GENOMIC DNA]</scope>
    <source>
        <strain evidence="3">NBRC 110686 / TISTR 2288 / 201-F6</strain>
    </source>
</reference>
<protein>
    <submittedName>
        <fullName evidence="2">Uncharacterized protein</fullName>
    </submittedName>
</protein>
<evidence type="ECO:0000313" key="3">
    <source>
        <dbReference type="Proteomes" id="UP000037660"/>
    </source>
</evidence>